<keyword evidence="1" id="KW-0378">Hydrolase</keyword>
<protein>
    <submittedName>
        <fullName evidence="5">Sialate O-acetylesterase</fullName>
    </submittedName>
</protein>
<dbReference type="SUPFAM" id="SSF49785">
    <property type="entry name" value="Galactose-binding domain-like"/>
    <property type="match status" value="1"/>
</dbReference>
<dbReference type="PANTHER" id="PTHR22901">
    <property type="entry name" value="SIALATE O-ACETYLESTERASE"/>
    <property type="match status" value="1"/>
</dbReference>
<accession>A0A494VW05</accession>
<dbReference type="Proteomes" id="UP000270046">
    <property type="component" value="Chromosome"/>
</dbReference>
<keyword evidence="6" id="KW-1185">Reference proteome</keyword>
<feature type="domain" description="Sialate O-acetylesterase" evidence="3">
    <location>
        <begin position="104"/>
        <end position="210"/>
    </location>
</feature>
<dbReference type="InterPro" id="IPR048913">
    <property type="entry name" value="BetaGal_gal-bd"/>
</dbReference>
<dbReference type="GO" id="GO:0004553">
    <property type="term" value="F:hydrolase activity, hydrolyzing O-glycosyl compounds"/>
    <property type="evidence" value="ECO:0007669"/>
    <property type="project" value="InterPro"/>
</dbReference>
<dbReference type="GO" id="GO:0001681">
    <property type="term" value="F:sialate O-acetylesterase activity"/>
    <property type="evidence" value="ECO:0007669"/>
    <property type="project" value="InterPro"/>
</dbReference>
<dbReference type="Gene3D" id="2.60.120.260">
    <property type="entry name" value="Galactose-binding domain-like"/>
    <property type="match status" value="1"/>
</dbReference>
<gene>
    <name evidence="5" type="ORF">HYN43_010230</name>
</gene>
<dbReference type="AlphaFoldDB" id="A0A494VW05"/>
<feature type="domain" description="Beta-galactosidase galactose-binding" evidence="4">
    <location>
        <begin position="286"/>
        <end position="347"/>
    </location>
</feature>
<dbReference type="EMBL" id="CP032869">
    <property type="protein sequence ID" value="AYL95643.1"/>
    <property type="molecule type" value="Genomic_DNA"/>
</dbReference>
<proteinExistence type="predicted"/>
<dbReference type="InterPro" id="IPR008979">
    <property type="entry name" value="Galactose-bd-like_sf"/>
</dbReference>
<evidence type="ECO:0000259" key="3">
    <source>
        <dbReference type="Pfam" id="PF03629"/>
    </source>
</evidence>
<dbReference type="PANTHER" id="PTHR22901:SF0">
    <property type="entry name" value="SIALATE O-ACETYLESTERASE"/>
    <property type="match status" value="1"/>
</dbReference>
<dbReference type="OrthoDB" id="9816001at2"/>
<dbReference type="Pfam" id="PF03629">
    <property type="entry name" value="SASA"/>
    <property type="match status" value="2"/>
</dbReference>
<dbReference type="InterPro" id="IPR039329">
    <property type="entry name" value="SIAE"/>
</dbReference>
<organism evidence="5 6">
    <name type="scientific">Mucilaginibacter celer</name>
    <dbReference type="NCBI Taxonomy" id="2305508"/>
    <lineage>
        <taxon>Bacteria</taxon>
        <taxon>Pseudomonadati</taxon>
        <taxon>Bacteroidota</taxon>
        <taxon>Sphingobacteriia</taxon>
        <taxon>Sphingobacteriales</taxon>
        <taxon>Sphingobacteriaceae</taxon>
        <taxon>Mucilaginibacter</taxon>
    </lineage>
</organism>
<evidence type="ECO:0000259" key="4">
    <source>
        <dbReference type="Pfam" id="PF21467"/>
    </source>
</evidence>
<dbReference type="RefSeq" id="WP_119411601.1">
    <property type="nucleotide sequence ID" value="NZ_CP032869.1"/>
</dbReference>
<dbReference type="Pfam" id="PF21467">
    <property type="entry name" value="BetaGal_gal-bd"/>
    <property type="match status" value="1"/>
</dbReference>
<dbReference type="KEGG" id="muh:HYN43_010230"/>
<dbReference type="Gene3D" id="3.40.50.1110">
    <property type="entry name" value="SGNH hydrolase"/>
    <property type="match status" value="1"/>
</dbReference>
<dbReference type="SUPFAM" id="SSF52266">
    <property type="entry name" value="SGNH hydrolase"/>
    <property type="match status" value="1"/>
</dbReference>
<dbReference type="InterPro" id="IPR036514">
    <property type="entry name" value="SGNH_hydro_sf"/>
</dbReference>
<sequence>MTLKKLLSLIAIILTSFISRAEIRLPVIMSDGMVLQRNQKIKIWGWAAPSEHVTIQFRNRKFKTLASGDGKWLITLPPTEAGGPYTMDIDGSNHIQLKDILIGDVWLCSGQSNMVHQMELHKVRYAKEIAGAKNAAIRQFAITNRANMQNPQEDVPGSKWKKADSAGIGEFSAVAYFFAKALYQKYHVPIGLINSSWGGTPIEAWMSEESLRDFADIELLIKRNRDTAFLNSLRKDALANKSVPYQQDKGLTEKWFDPGYITKGWRRIAVPGYWEDQGIRNLDGVVWYRREVNIPQSMLNSQVKIFLGRIVDADVVYVNGKQIGSTSYMYPQRRYNIPPNTLKPGKNLFVVRVTNNSGKGGFVPDKPYQLICGADTIDLTGYWQYKVGLVNKPEGSVAGGGIAVQNQPTALFNSMIAPITNYNIIGFVWYQGESNTGNPTQYAKLQPAMIRDWRLKWQMANAPFLFVQLPGFMEMNYLPSESQWAQFREAQAASLSVPNTAMAVAIDLGEWNDIHPDAKKEVGERLALQAEKLAYGDKNIVASGPVFQSAKIDGDKIIISFDYSGLGLCTKDGEEPQEFAIAGADKIFSWAKATINGNTVVLSSTDVPRPLYIRYAWADNPVNPNLINNEGLPAMPFRTDKP</sequence>
<feature type="domain" description="Sialate O-acetylesterase" evidence="3">
    <location>
        <begin position="387"/>
        <end position="529"/>
    </location>
</feature>
<evidence type="ECO:0000256" key="1">
    <source>
        <dbReference type="ARBA" id="ARBA00022801"/>
    </source>
</evidence>
<dbReference type="GO" id="GO:0005975">
    <property type="term" value="P:carbohydrate metabolic process"/>
    <property type="evidence" value="ECO:0007669"/>
    <property type="project" value="InterPro"/>
</dbReference>
<keyword evidence="2" id="KW-0326">Glycosidase</keyword>
<evidence type="ECO:0000256" key="2">
    <source>
        <dbReference type="ARBA" id="ARBA00023295"/>
    </source>
</evidence>
<reference evidence="5 6" key="1">
    <citation type="submission" date="2018-10" db="EMBL/GenBank/DDBJ databases">
        <title>Genome sequencing of Mucilaginibacter sp. HYN0043.</title>
        <authorList>
            <person name="Kim M."/>
            <person name="Yi H."/>
        </authorList>
    </citation>
    <scope>NUCLEOTIDE SEQUENCE [LARGE SCALE GENOMIC DNA]</scope>
    <source>
        <strain evidence="5 6">HYN0043</strain>
    </source>
</reference>
<name>A0A494VW05_9SPHI</name>
<evidence type="ECO:0000313" key="5">
    <source>
        <dbReference type="EMBL" id="AYL95643.1"/>
    </source>
</evidence>
<dbReference type="InterPro" id="IPR005181">
    <property type="entry name" value="SASA"/>
</dbReference>
<evidence type="ECO:0000313" key="6">
    <source>
        <dbReference type="Proteomes" id="UP000270046"/>
    </source>
</evidence>